<dbReference type="InterPro" id="IPR032807">
    <property type="entry name" value="GNVR"/>
</dbReference>
<sequence>MNTQTPTNQAPKPAPEHNHYADDEIDLKELFTALWAGKKIIIGTTFIASVLAVVFALSMPNIYRSEALLAPVGADGGGMSGLASKFGGLASLAGVSLPGGGGDKTTMGIEVLKSRAFFAEFVNKYPVMVDLMAAKGWNSGSNTVLINSDVYDVDNKEWLREVDAPRTPEPSVQEAHEVFKGLLSVSQDKESSFVTISVEHFSPYVAKQWVDWLVQEINNTIREQDVAQAQRSIDYLKEQIQATQLADLQAGFFELIQSQTETIMLANASPEYLFKTLDPAVIPELKAKPKRALICVLGAMLGGMLGVLVVLIRHFTANENS</sequence>
<comment type="caution">
    <text evidence="9">The sequence shown here is derived from an EMBL/GenBank/DDBJ whole genome shotgun (WGS) entry which is preliminary data.</text>
</comment>
<dbReference type="InterPro" id="IPR050445">
    <property type="entry name" value="Bact_polysacc_biosynth/exp"/>
</dbReference>
<organism evidence="9 10">
    <name type="scientific">Opacimonas viscosa</name>
    <dbReference type="NCBI Taxonomy" id="2961944"/>
    <lineage>
        <taxon>Bacteria</taxon>
        <taxon>Pseudomonadati</taxon>
        <taxon>Pseudomonadota</taxon>
        <taxon>Gammaproteobacteria</taxon>
        <taxon>Alteromonadales</taxon>
        <taxon>Alteromonadaceae</taxon>
        <taxon>Opacimonas</taxon>
    </lineage>
</organism>
<feature type="transmembrane region" description="Helical" evidence="6">
    <location>
        <begin position="40"/>
        <end position="59"/>
    </location>
</feature>
<keyword evidence="5 6" id="KW-0472">Membrane</keyword>
<protein>
    <submittedName>
        <fullName evidence="9">Wzz/FepE/Etk N-terminal domain-containing protein</fullName>
    </submittedName>
</protein>
<dbReference type="AlphaFoldDB" id="A0AA41WYZ2"/>
<evidence type="ECO:0000256" key="5">
    <source>
        <dbReference type="ARBA" id="ARBA00023136"/>
    </source>
</evidence>
<keyword evidence="2" id="KW-1003">Cell membrane</keyword>
<evidence type="ECO:0000256" key="3">
    <source>
        <dbReference type="ARBA" id="ARBA00022692"/>
    </source>
</evidence>
<name>A0AA41WYZ2_9ALTE</name>
<feature type="domain" description="Tyrosine-protein kinase G-rich" evidence="8">
    <location>
        <begin position="269"/>
        <end position="314"/>
    </location>
</feature>
<evidence type="ECO:0000256" key="4">
    <source>
        <dbReference type="ARBA" id="ARBA00022989"/>
    </source>
</evidence>
<evidence type="ECO:0000259" key="7">
    <source>
        <dbReference type="Pfam" id="PF02706"/>
    </source>
</evidence>
<dbReference type="Pfam" id="PF13807">
    <property type="entry name" value="GNVR"/>
    <property type="match status" value="1"/>
</dbReference>
<keyword evidence="4 6" id="KW-1133">Transmembrane helix</keyword>
<dbReference type="PANTHER" id="PTHR32309:SF13">
    <property type="entry name" value="FERRIC ENTEROBACTIN TRANSPORT PROTEIN FEPE"/>
    <property type="match status" value="1"/>
</dbReference>
<dbReference type="Pfam" id="PF02706">
    <property type="entry name" value="Wzz"/>
    <property type="match status" value="1"/>
</dbReference>
<evidence type="ECO:0000256" key="1">
    <source>
        <dbReference type="ARBA" id="ARBA00004651"/>
    </source>
</evidence>
<evidence type="ECO:0000313" key="10">
    <source>
        <dbReference type="Proteomes" id="UP001165413"/>
    </source>
</evidence>
<evidence type="ECO:0000256" key="6">
    <source>
        <dbReference type="SAM" id="Phobius"/>
    </source>
</evidence>
<evidence type="ECO:0000259" key="8">
    <source>
        <dbReference type="Pfam" id="PF13807"/>
    </source>
</evidence>
<dbReference type="PANTHER" id="PTHR32309">
    <property type="entry name" value="TYROSINE-PROTEIN KINASE"/>
    <property type="match status" value="1"/>
</dbReference>
<proteinExistence type="predicted"/>
<dbReference type="EMBL" id="JANATA010000015">
    <property type="protein sequence ID" value="MCP3429109.1"/>
    <property type="molecule type" value="Genomic_DNA"/>
</dbReference>
<dbReference type="Proteomes" id="UP001165413">
    <property type="component" value="Unassembled WGS sequence"/>
</dbReference>
<dbReference type="GO" id="GO:0005886">
    <property type="term" value="C:plasma membrane"/>
    <property type="evidence" value="ECO:0007669"/>
    <property type="project" value="UniProtKB-SubCell"/>
</dbReference>
<dbReference type="InterPro" id="IPR003856">
    <property type="entry name" value="LPS_length_determ_N"/>
</dbReference>
<dbReference type="RefSeq" id="WP_254101073.1">
    <property type="nucleotide sequence ID" value="NZ_JANATA010000015.1"/>
</dbReference>
<keyword evidence="10" id="KW-1185">Reference proteome</keyword>
<dbReference type="GO" id="GO:0004713">
    <property type="term" value="F:protein tyrosine kinase activity"/>
    <property type="evidence" value="ECO:0007669"/>
    <property type="project" value="TreeGrafter"/>
</dbReference>
<feature type="transmembrane region" description="Helical" evidence="6">
    <location>
        <begin position="292"/>
        <end position="312"/>
    </location>
</feature>
<gene>
    <name evidence="9" type="ORF">NLF92_09160</name>
</gene>
<comment type="subcellular location">
    <subcellularLocation>
        <location evidence="1">Cell membrane</location>
        <topology evidence="1">Multi-pass membrane protein</topology>
    </subcellularLocation>
</comment>
<feature type="domain" description="Polysaccharide chain length determinant N-terminal" evidence="7">
    <location>
        <begin position="23"/>
        <end position="124"/>
    </location>
</feature>
<reference evidence="9" key="1">
    <citation type="submission" date="2022-07" db="EMBL/GenBank/DDBJ databases">
        <title>Characterization of the Novel Bacterium Alteromonas immobilis LMIT006 and Alteromonas gregis LMIT007.</title>
        <authorList>
            <person name="Lin X."/>
        </authorList>
    </citation>
    <scope>NUCLEOTIDE SEQUENCE</scope>
    <source>
        <strain evidence="9">LMIT007</strain>
    </source>
</reference>
<keyword evidence="3 6" id="KW-0812">Transmembrane</keyword>
<evidence type="ECO:0000256" key="2">
    <source>
        <dbReference type="ARBA" id="ARBA00022475"/>
    </source>
</evidence>
<evidence type="ECO:0000313" key="9">
    <source>
        <dbReference type="EMBL" id="MCP3429109.1"/>
    </source>
</evidence>
<accession>A0AA41WYZ2</accession>